<accession>A0A0G1JDT5</accession>
<evidence type="ECO:0000313" key="3">
    <source>
        <dbReference type="EMBL" id="KKT69781.1"/>
    </source>
</evidence>
<dbReference type="InterPro" id="IPR043725">
    <property type="entry name" value="DUF5667"/>
</dbReference>
<evidence type="ECO:0000259" key="2">
    <source>
        <dbReference type="Pfam" id="PF18915"/>
    </source>
</evidence>
<keyword evidence="1" id="KW-0472">Membrane</keyword>
<organism evidence="3 4">
    <name type="scientific">Candidatus Uhrbacteria bacterium GW2011_GWF2_44_350</name>
    <dbReference type="NCBI Taxonomy" id="1619000"/>
    <lineage>
        <taxon>Bacteria</taxon>
        <taxon>Candidatus Uhriibacteriota</taxon>
    </lineage>
</organism>
<dbReference type="Pfam" id="PF18915">
    <property type="entry name" value="DUF5667"/>
    <property type="match status" value="1"/>
</dbReference>
<dbReference type="Proteomes" id="UP000034154">
    <property type="component" value="Unassembled WGS sequence"/>
</dbReference>
<keyword evidence="1" id="KW-1133">Transmembrane helix</keyword>
<dbReference type="EMBL" id="LCJB01000046">
    <property type="protein sequence ID" value="KKT69781.1"/>
    <property type="molecule type" value="Genomic_DNA"/>
</dbReference>
<name>A0A0G1JDT5_9BACT</name>
<dbReference type="AlphaFoldDB" id="A0A0G1JDT5"/>
<reference evidence="3 4" key="1">
    <citation type="journal article" date="2015" name="Nature">
        <title>rRNA introns, odd ribosomes, and small enigmatic genomes across a large radiation of phyla.</title>
        <authorList>
            <person name="Brown C.T."/>
            <person name="Hug L.A."/>
            <person name="Thomas B.C."/>
            <person name="Sharon I."/>
            <person name="Castelle C.J."/>
            <person name="Singh A."/>
            <person name="Wilkins M.J."/>
            <person name="Williams K.H."/>
            <person name="Banfield J.F."/>
        </authorList>
    </citation>
    <scope>NUCLEOTIDE SEQUENCE [LARGE SCALE GENOMIC DNA]</scope>
</reference>
<evidence type="ECO:0000256" key="1">
    <source>
        <dbReference type="SAM" id="Phobius"/>
    </source>
</evidence>
<keyword evidence="1" id="KW-0812">Transmembrane</keyword>
<comment type="caution">
    <text evidence="3">The sequence shown here is derived from an EMBL/GenBank/DDBJ whole genome shotgun (WGS) entry which is preliminary data.</text>
</comment>
<sequence length="343" mass="38229">MTNRELIKFLKDHQDDPKLGGGFSHKDLWNDFAKKNSDYGFEENSESFKFTWKVYLDYLTHIGSKAVLRPVGAALMAFMLVFGGWVTTVNASFGSVPGDFLYPVKLVTERTQLMFTANSEQRARLHAEFAGRRLDEALDIASSTRSNKDVLMKTAVENFRIEVVSVTDELKNVSSAEGAAAVTDLANAVDRKAEEYSAVIGQSSGDVVEVTAVVVEAQEQVTKTVVTEHEEQPQKETEKYLDTVFQKDIVDIRNRVDMINLRLNRIETALLNNKTLTLDLSNTIKITRTATADFDERIQDLSSIFAAGGYRTVFAKISEMKIVLVNAETVVADLEIVLTAPQQ</sequence>
<protein>
    <recommendedName>
        <fullName evidence="2">DUF5667 domain-containing protein</fullName>
    </recommendedName>
</protein>
<gene>
    <name evidence="3" type="ORF">UW63_C0046G0004</name>
</gene>
<proteinExistence type="predicted"/>
<feature type="transmembrane region" description="Helical" evidence="1">
    <location>
        <begin position="66"/>
        <end position="86"/>
    </location>
</feature>
<feature type="domain" description="DUF5667" evidence="2">
    <location>
        <begin position="94"/>
        <end position="168"/>
    </location>
</feature>
<evidence type="ECO:0000313" key="4">
    <source>
        <dbReference type="Proteomes" id="UP000034154"/>
    </source>
</evidence>